<feature type="repeat" description="WD" evidence="3">
    <location>
        <begin position="140"/>
        <end position="181"/>
    </location>
</feature>
<dbReference type="PANTHER" id="PTHR19879:SF9">
    <property type="entry name" value="TRANSCRIPTION INITIATION FACTOR TFIID SUBUNIT 5"/>
    <property type="match status" value="1"/>
</dbReference>
<dbReference type="PRINTS" id="PR00320">
    <property type="entry name" value="GPROTEINBRPT"/>
</dbReference>
<dbReference type="PROSITE" id="PS50082">
    <property type="entry name" value="WD_REPEATS_2"/>
    <property type="match status" value="6"/>
</dbReference>
<keyword evidence="2" id="KW-0677">Repeat</keyword>
<dbReference type="InterPro" id="IPR020472">
    <property type="entry name" value="WD40_PAC1"/>
</dbReference>
<dbReference type="PROSITE" id="PS00678">
    <property type="entry name" value="WD_REPEATS_1"/>
    <property type="match status" value="3"/>
</dbReference>
<dbReference type="AlphaFoldDB" id="A0A0M3QVF3"/>
<evidence type="ECO:0000256" key="3">
    <source>
        <dbReference type="PROSITE-ProRule" id="PRU00221"/>
    </source>
</evidence>
<evidence type="ECO:0000256" key="2">
    <source>
        <dbReference type="ARBA" id="ARBA00022737"/>
    </source>
</evidence>
<dbReference type="Pfam" id="PF25175">
    <property type="entry name" value="Beta-prop_WDR5"/>
    <property type="match status" value="1"/>
</dbReference>
<evidence type="ECO:0000313" key="6">
    <source>
        <dbReference type="Proteomes" id="UP000494163"/>
    </source>
</evidence>
<evidence type="ECO:0000259" key="4">
    <source>
        <dbReference type="Pfam" id="PF25175"/>
    </source>
</evidence>
<dbReference type="STRING" id="30019.A0A0M3QVF3"/>
<dbReference type="InterPro" id="IPR059122">
    <property type="entry name" value="Beta-prop_WDR5-like"/>
</dbReference>
<reference evidence="5 6" key="1">
    <citation type="submission" date="2015-08" db="EMBL/GenBank/DDBJ databases">
        <title>Ancestral chromatin configuration constrains chromatin evolution on differentiating sex chromosomes in Drosophila.</title>
        <authorList>
            <person name="Zhou Q."/>
            <person name="Bachtrog D."/>
        </authorList>
    </citation>
    <scope>NUCLEOTIDE SEQUENCE [LARGE SCALE GENOMIC DNA]</scope>
    <source>
        <tissue evidence="5">Whole larvae</tissue>
    </source>
</reference>
<accession>A0A0M3QVF3</accession>
<feature type="repeat" description="WD" evidence="3">
    <location>
        <begin position="56"/>
        <end position="97"/>
    </location>
</feature>
<feature type="non-terminal residue" evidence="5">
    <location>
        <position position="1"/>
    </location>
</feature>
<dbReference type="CDD" id="cd00200">
    <property type="entry name" value="WD40"/>
    <property type="match status" value="1"/>
</dbReference>
<dbReference type="PROSITE" id="PS50294">
    <property type="entry name" value="WD_REPEATS_REGION"/>
    <property type="match status" value="4"/>
</dbReference>
<dbReference type="FunFam" id="2.130.10.10:FF:000228">
    <property type="entry name" value="COMPASS-like H3K4 histone methylase component WDR5A"/>
    <property type="match status" value="1"/>
</dbReference>
<keyword evidence="1 3" id="KW-0853">WD repeat</keyword>
<dbReference type="InterPro" id="IPR015943">
    <property type="entry name" value="WD40/YVTN_repeat-like_dom_sf"/>
</dbReference>
<feature type="repeat" description="WD" evidence="3">
    <location>
        <begin position="14"/>
        <end position="55"/>
    </location>
</feature>
<dbReference type="SMR" id="A0A0M3QVF3"/>
<dbReference type="SUPFAM" id="SSF50978">
    <property type="entry name" value="WD40 repeat-like"/>
    <property type="match status" value="1"/>
</dbReference>
<dbReference type="Proteomes" id="UP000494163">
    <property type="component" value="Chromosome 2R"/>
</dbReference>
<dbReference type="OMA" id="PVGYVKF"/>
<name>A0A0M3QVF3_DROBS</name>
<dbReference type="Gene3D" id="2.130.10.10">
    <property type="entry name" value="YVTN repeat-like/Quinoprotein amine dehydrogenase"/>
    <property type="match status" value="1"/>
</dbReference>
<dbReference type="GO" id="GO:0044666">
    <property type="term" value="C:MLL3/4 complex"/>
    <property type="evidence" value="ECO:0007669"/>
    <property type="project" value="UniProtKB-ARBA"/>
</dbReference>
<evidence type="ECO:0000256" key="1">
    <source>
        <dbReference type="ARBA" id="ARBA00022574"/>
    </source>
</evidence>
<feature type="repeat" description="WD" evidence="3">
    <location>
        <begin position="98"/>
        <end position="139"/>
    </location>
</feature>
<feature type="non-terminal residue" evidence="5">
    <location>
        <position position="308"/>
    </location>
</feature>
<feature type="domain" description="WDR5-like beta-propeller" evidence="4">
    <location>
        <begin position="14"/>
        <end position="304"/>
    </location>
</feature>
<dbReference type="InterPro" id="IPR036322">
    <property type="entry name" value="WD40_repeat_dom_sf"/>
</dbReference>
<protein>
    <submittedName>
        <fullName evidence="5">CG10931</fullName>
    </submittedName>
</protein>
<organism evidence="5 6">
    <name type="scientific">Drosophila busckii</name>
    <name type="common">Fruit fly</name>
    <dbReference type="NCBI Taxonomy" id="30019"/>
    <lineage>
        <taxon>Eukaryota</taxon>
        <taxon>Metazoa</taxon>
        <taxon>Ecdysozoa</taxon>
        <taxon>Arthropoda</taxon>
        <taxon>Hexapoda</taxon>
        <taxon>Insecta</taxon>
        <taxon>Pterygota</taxon>
        <taxon>Neoptera</taxon>
        <taxon>Endopterygota</taxon>
        <taxon>Diptera</taxon>
        <taxon>Brachycera</taxon>
        <taxon>Muscomorpha</taxon>
        <taxon>Ephydroidea</taxon>
        <taxon>Drosophilidae</taxon>
        <taxon>Drosophila</taxon>
    </lineage>
</organism>
<dbReference type="SMART" id="SM00320">
    <property type="entry name" value="WD40"/>
    <property type="match status" value="7"/>
</dbReference>
<dbReference type="InterPro" id="IPR019775">
    <property type="entry name" value="WD40_repeat_CS"/>
</dbReference>
<dbReference type="InterPro" id="IPR001680">
    <property type="entry name" value="WD40_rpt"/>
</dbReference>
<feature type="repeat" description="WD" evidence="3">
    <location>
        <begin position="225"/>
        <end position="269"/>
    </location>
</feature>
<proteinExistence type="predicted"/>
<evidence type="ECO:0000313" key="5">
    <source>
        <dbReference type="EMBL" id="ALC42319.1"/>
    </source>
</evidence>
<keyword evidence="6" id="KW-1185">Reference proteome</keyword>
<dbReference type="OrthoDB" id="674604at2759"/>
<feature type="repeat" description="WD" evidence="3">
    <location>
        <begin position="183"/>
        <end position="224"/>
    </location>
</feature>
<gene>
    <name evidence="5" type="ORF">Dbus_chr2Rg1898</name>
</gene>
<dbReference type="EMBL" id="CP012524">
    <property type="protein sequence ID" value="ALC42319.1"/>
    <property type="molecule type" value="Genomic_DNA"/>
</dbReference>
<sequence>KDTSSPDYSLKGALDGHKRGVTALHFAPSGNYLLSGSADRTLNIWDVRTSQLEKTLNGHTLGINDVSWSPDNKYLISCSDDKTIKLWNPHSGECLKTMMGHTAYVFACRINPQANLIASTSFDHTVRLWDVRTGKTLKVVPAHMDPISSVDFNRDGSLFVTGSFDGLVRLGETVSGQVLKTLIDEDNSPVGYVKFAPNGRYILAAYLNSQIKLWNFQKPKCLRVYKGHTNRKFCIAVNFSVTAGMWVASGSEDSCLYLWSLQSKELVQQLPAHQQELICSDCHPTENIIATGALQDTENLKLWQSGET</sequence>
<dbReference type="PANTHER" id="PTHR19879">
    <property type="entry name" value="TRANSCRIPTION INITIATION FACTOR TFIID"/>
    <property type="match status" value="1"/>
</dbReference>